<dbReference type="Proteomes" id="UP000063699">
    <property type="component" value="Chromosome"/>
</dbReference>
<dbReference type="STRING" id="860235.AOZ06_04595"/>
<proteinExistence type="predicted"/>
<keyword evidence="2" id="KW-1185">Reference proteome</keyword>
<name>A0A0N9HPB7_9PSEU</name>
<dbReference type="KEGG" id="kphy:AOZ06_04595"/>
<dbReference type="RefSeq" id="WP_054288274.1">
    <property type="nucleotide sequence ID" value="NZ_CP012752.1"/>
</dbReference>
<evidence type="ECO:0000313" key="2">
    <source>
        <dbReference type="Proteomes" id="UP000063699"/>
    </source>
</evidence>
<organism evidence="1 2">
    <name type="scientific">Kibdelosporangium phytohabitans</name>
    <dbReference type="NCBI Taxonomy" id="860235"/>
    <lineage>
        <taxon>Bacteria</taxon>
        <taxon>Bacillati</taxon>
        <taxon>Actinomycetota</taxon>
        <taxon>Actinomycetes</taxon>
        <taxon>Pseudonocardiales</taxon>
        <taxon>Pseudonocardiaceae</taxon>
        <taxon>Kibdelosporangium</taxon>
    </lineage>
</organism>
<dbReference type="EMBL" id="CP012752">
    <property type="protein sequence ID" value="ALG06298.1"/>
    <property type="molecule type" value="Genomic_DNA"/>
</dbReference>
<reference evidence="1 2" key="1">
    <citation type="submission" date="2015-07" db="EMBL/GenBank/DDBJ databases">
        <title>Genome sequencing of Kibdelosporangium phytohabitans.</title>
        <authorList>
            <person name="Qin S."/>
            <person name="Xing K."/>
        </authorList>
    </citation>
    <scope>NUCLEOTIDE SEQUENCE [LARGE SCALE GENOMIC DNA]</scope>
    <source>
        <strain evidence="1 2">KLBMP1111</strain>
    </source>
</reference>
<gene>
    <name evidence="1" type="ORF">AOZ06_04595</name>
</gene>
<dbReference type="AlphaFoldDB" id="A0A0N9HPB7"/>
<evidence type="ECO:0000313" key="1">
    <source>
        <dbReference type="EMBL" id="ALG06298.1"/>
    </source>
</evidence>
<accession>A0A0N9HPB7</accession>
<protein>
    <submittedName>
        <fullName evidence="1">Uncharacterized protein</fullName>
    </submittedName>
</protein>
<sequence>MRDLQNGIGALRLLGYRFEHINSPRDDDLVLFGWFLWPQHHDRLLISGLGVAVATRVTRTGHLDPRDATWSCEGDAEAVVWALVDLPPPIE</sequence>